<name>A0A1I0DZT4_9FIRM</name>
<keyword evidence="2" id="KW-1185">Reference proteome</keyword>
<dbReference type="AlphaFoldDB" id="A0A1I0DZT4"/>
<dbReference type="STRING" id="29364.SAMN04487772_11741"/>
<dbReference type="RefSeq" id="WP_177180755.1">
    <property type="nucleotide sequence ID" value="NZ_FOHN01000017.1"/>
</dbReference>
<gene>
    <name evidence="1" type="ORF">SAMN04487772_11741</name>
</gene>
<reference evidence="1 2" key="1">
    <citation type="submission" date="2016-10" db="EMBL/GenBank/DDBJ databases">
        <authorList>
            <person name="de Groot N.N."/>
        </authorList>
    </citation>
    <scope>NUCLEOTIDE SEQUENCE [LARGE SCALE GENOMIC DNA]</scope>
    <source>
        <strain evidence="1 2">DSM 1801</strain>
    </source>
</reference>
<proteinExistence type="predicted"/>
<sequence>MESGAVHFYDWRPAASEPFHFEVKNYKTLVEGHFVVVTGLLADQVKNQTILEIS</sequence>
<organism evidence="1 2">
    <name type="scientific">[Clostridium] polysaccharolyticum</name>
    <dbReference type="NCBI Taxonomy" id="29364"/>
    <lineage>
        <taxon>Bacteria</taxon>
        <taxon>Bacillati</taxon>
        <taxon>Bacillota</taxon>
        <taxon>Clostridia</taxon>
        <taxon>Lachnospirales</taxon>
        <taxon>Lachnospiraceae</taxon>
    </lineage>
</organism>
<evidence type="ECO:0000313" key="2">
    <source>
        <dbReference type="Proteomes" id="UP000199800"/>
    </source>
</evidence>
<evidence type="ECO:0000313" key="1">
    <source>
        <dbReference type="EMBL" id="SET37394.1"/>
    </source>
</evidence>
<accession>A0A1I0DZT4</accession>
<dbReference type="EMBL" id="FOHN01000017">
    <property type="protein sequence ID" value="SET37394.1"/>
    <property type="molecule type" value="Genomic_DNA"/>
</dbReference>
<dbReference type="Proteomes" id="UP000199800">
    <property type="component" value="Unassembled WGS sequence"/>
</dbReference>
<protein>
    <submittedName>
        <fullName evidence="1">Uncharacterized protein</fullName>
    </submittedName>
</protein>